<dbReference type="Gene3D" id="2.70.98.50">
    <property type="entry name" value="putative glycoside hydrolase family protein from bacillus halodurans"/>
    <property type="match status" value="1"/>
</dbReference>
<reference evidence="7 8" key="1">
    <citation type="submission" date="2023-07" db="EMBL/GenBank/DDBJ databases">
        <title>Sequencing the genomes of 1000 actinobacteria strains.</title>
        <authorList>
            <person name="Klenk H.-P."/>
        </authorList>
    </citation>
    <scope>NUCLEOTIDE SEQUENCE [LARGE SCALE GENOMIC DNA]</scope>
    <source>
        <strain evidence="7 8">DSM 14555</strain>
    </source>
</reference>
<dbReference type="InterPro" id="IPR027414">
    <property type="entry name" value="GH95_N_dom"/>
</dbReference>
<dbReference type="InterPro" id="IPR019931">
    <property type="entry name" value="LPXTG_anchor"/>
</dbReference>
<dbReference type="Proteomes" id="UP001185069">
    <property type="component" value="Unassembled WGS sequence"/>
</dbReference>
<evidence type="ECO:0000313" key="8">
    <source>
        <dbReference type="Proteomes" id="UP001185069"/>
    </source>
</evidence>
<dbReference type="SUPFAM" id="SSF48208">
    <property type="entry name" value="Six-hairpin glycosidases"/>
    <property type="match status" value="1"/>
</dbReference>
<dbReference type="InterPro" id="IPR000421">
    <property type="entry name" value="FA58C"/>
</dbReference>
<dbReference type="PANTHER" id="PTHR31084:SF19">
    <property type="entry name" value="GLYCOSYL HYDROLASE FAMILY 95 N-TERMINAL DOMAIN-CONTAINING PROTEIN"/>
    <property type="match status" value="1"/>
</dbReference>
<dbReference type="Gene3D" id="1.50.10.10">
    <property type="match status" value="1"/>
</dbReference>
<dbReference type="Pfam" id="PF21307">
    <property type="entry name" value="Glyco_hydro_95_C"/>
    <property type="match status" value="1"/>
</dbReference>
<gene>
    <name evidence="7" type="ORF">JOE69_002711</name>
</gene>
<keyword evidence="2" id="KW-0964">Secreted</keyword>
<dbReference type="Pfam" id="PF14498">
    <property type="entry name" value="Glyco_hyd_65N_2"/>
    <property type="match status" value="2"/>
</dbReference>
<dbReference type="InterPro" id="IPR008979">
    <property type="entry name" value="Galactose-bd-like_sf"/>
</dbReference>
<accession>A0ABU1JDG3</accession>
<evidence type="ECO:0000313" key="7">
    <source>
        <dbReference type="EMBL" id="MDR6270473.1"/>
    </source>
</evidence>
<dbReference type="InterPro" id="IPR049053">
    <property type="entry name" value="AFCA-like_C"/>
</dbReference>
<dbReference type="EMBL" id="JAVDQF010000001">
    <property type="protein sequence ID" value="MDR6270473.1"/>
    <property type="molecule type" value="Genomic_DNA"/>
</dbReference>
<dbReference type="Gene3D" id="2.60.120.260">
    <property type="entry name" value="Galactose-binding domain-like"/>
    <property type="match status" value="2"/>
</dbReference>
<feature type="domain" description="F5/8 type C" evidence="5">
    <location>
        <begin position="272"/>
        <end position="370"/>
    </location>
</feature>
<sequence>MNRQIPLSRRRVLQLGGALATTPVLLESAAQQAGAASRGLPGQTGPAAPPDSAKLSAKSLWYRLPATDWQSQALPIGNGRVGGMIFGSPEEDVVQFNEISLWGGVNNYDNALAGKPDSDYDTSVTGFGSYRDFGQLNVTFAARKRPVISTPGGPYTTSDSETAAAASDGKANTKWCIVGPPREVLWQIQFPEPTVLAGYALTSANDVPARDPQDWTLQGSADGSAWTVLDSRAIGPFESRGLEKRFSFGNTTGYAFYRFVFVPKAGVSHFQVAEITVPGMNPGAFTSYISCPSESSAESAGATGVLRSVDNDPATSWQVPAPGAGAQWQLDLATPAVVNSYTLTSADAADSDPRSWKLEGSEDGAVWTVLDTRQSGSPFQARNESKTFAVSNTKAYPAYRLTLATSSANTPLKLAAVKVSGPGFDSQSGAVVVGYQRALDLAVGVHSTRFGSVAGQVLREAFVSQVDDVMVLRYTSNAAGGLSGTISLKSAQTQASTSADVTAKQLAFRGNMANNLKHAATVRVVESDGTVTAKDNTLQFSGATKLTLLLDARTDYAMNATAGWRGADPAPGIAIALNKAALKGYSALLADHRQRVSALMDRATVAWGDSEQSVLALPTGARLKRYAAGGADPTLEQIMFDFSRYLLLSSSRADGLPANLQGLWNNSNQPAWASDYHTNINVQMNYWGAETTNLSESHLALAKFVAQVAVPSRVATRNAFGSQVRGWTARTSQSVFGGNSWEWNTVASAWYAQHLYEHWAFSQDIAYLRDLAYPIIKEICQFWQDRLKVRADGSLVSPNGWSPEQGPKEDGVMYDQQIIWDLFQNYLDSAKALNVDAEYQTVIAGLQSRLAQNKIGRWGQLQEWQEDRDDPNNIHRHTSHLFAVYPGRQITPKNSEFSAAALVSLKARCGEKAGVPFTAATVSGDSRRSWTWPWRAALFARLGDGFRAQQMFRGLLSYNTLPNLFASHPPFQIDGNLGISGAVAEMLLQSHAGFIHLLPACPEEWRKSGSFTGLRARGGYQVDCSWTDGQVVSYRIVADRALDKGPVTVRVNGQDVSVIPVGGKKETPPKVLFLDGDGVQLAPGSEVKPGQLVTVMVSEARTGLDAVLELRSTPVRLAAGKIDGTGGIVLNGQIPAASGSHRLVLTIAGVETASLAVSVKAAATETGNSTNDGAGNDPVNGTTLPNTGLGFSASGVLAAAGATVAAGSAAVAMSKNRE</sequence>
<evidence type="ECO:0000256" key="2">
    <source>
        <dbReference type="ARBA" id="ARBA00022525"/>
    </source>
</evidence>
<keyword evidence="1" id="KW-0134">Cell wall</keyword>
<evidence type="ECO:0000259" key="6">
    <source>
        <dbReference type="PROSITE" id="PS50847"/>
    </source>
</evidence>
<keyword evidence="7" id="KW-0378">Hydrolase</keyword>
<dbReference type="PROSITE" id="PS50022">
    <property type="entry name" value="FA58C_3"/>
    <property type="match status" value="1"/>
</dbReference>
<dbReference type="SUPFAM" id="SSF49785">
    <property type="entry name" value="Galactose-binding domain-like"/>
    <property type="match status" value="2"/>
</dbReference>
<keyword evidence="7" id="KW-0326">Glycosidase</keyword>
<dbReference type="RefSeq" id="WP_309799579.1">
    <property type="nucleotide sequence ID" value="NZ_BAAAHY010000007.1"/>
</dbReference>
<dbReference type="Pfam" id="PF22124">
    <property type="entry name" value="Glyco_hydro_95_cat"/>
    <property type="match status" value="1"/>
</dbReference>
<dbReference type="InterPro" id="IPR006311">
    <property type="entry name" value="TAT_signal"/>
</dbReference>
<proteinExistence type="predicted"/>
<dbReference type="InterPro" id="IPR012341">
    <property type="entry name" value="6hp_glycosidase-like_sf"/>
</dbReference>
<dbReference type="EC" id="3.2.1.51" evidence="7"/>
<dbReference type="PANTHER" id="PTHR31084">
    <property type="entry name" value="ALPHA-L-FUCOSIDASE 2"/>
    <property type="match status" value="1"/>
</dbReference>
<dbReference type="PROSITE" id="PS50847">
    <property type="entry name" value="GRAM_POS_ANCHORING"/>
    <property type="match status" value="1"/>
</dbReference>
<dbReference type="InterPro" id="IPR054363">
    <property type="entry name" value="GH95_cat"/>
</dbReference>
<evidence type="ECO:0000256" key="3">
    <source>
        <dbReference type="ARBA" id="ARBA00022729"/>
    </source>
</evidence>
<dbReference type="InterPro" id="IPR008928">
    <property type="entry name" value="6-hairpin_glycosidase_sf"/>
</dbReference>
<organism evidence="7 8">
    <name type="scientific">Arthrobacter russicus</name>
    <dbReference type="NCBI Taxonomy" id="172040"/>
    <lineage>
        <taxon>Bacteria</taxon>
        <taxon>Bacillati</taxon>
        <taxon>Actinomycetota</taxon>
        <taxon>Actinomycetes</taxon>
        <taxon>Micrococcales</taxon>
        <taxon>Micrococcaceae</taxon>
        <taxon>Arthrobacter</taxon>
    </lineage>
</organism>
<dbReference type="PROSITE" id="PS51318">
    <property type="entry name" value="TAT"/>
    <property type="match status" value="1"/>
</dbReference>
<keyword evidence="4" id="KW-0572">Peptidoglycan-anchor</keyword>
<dbReference type="Pfam" id="PF00754">
    <property type="entry name" value="F5_F8_type_C"/>
    <property type="match status" value="2"/>
</dbReference>
<evidence type="ECO:0000259" key="5">
    <source>
        <dbReference type="PROSITE" id="PS50022"/>
    </source>
</evidence>
<evidence type="ECO:0000256" key="4">
    <source>
        <dbReference type="ARBA" id="ARBA00023088"/>
    </source>
</evidence>
<evidence type="ECO:0000256" key="1">
    <source>
        <dbReference type="ARBA" id="ARBA00022512"/>
    </source>
</evidence>
<keyword evidence="8" id="KW-1185">Reference proteome</keyword>
<name>A0ABU1JDG3_9MICC</name>
<dbReference type="GO" id="GO:0004560">
    <property type="term" value="F:alpha-L-fucosidase activity"/>
    <property type="evidence" value="ECO:0007669"/>
    <property type="project" value="UniProtKB-EC"/>
</dbReference>
<keyword evidence="3" id="KW-0732">Signal</keyword>
<protein>
    <submittedName>
        <fullName evidence="7">Alpha-L-fucosidase 2</fullName>
        <ecNumber evidence="7">3.2.1.51</ecNumber>
    </submittedName>
</protein>
<feature type="domain" description="Gram-positive cocci surface proteins LPxTG" evidence="6">
    <location>
        <begin position="1184"/>
        <end position="1218"/>
    </location>
</feature>
<comment type="caution">
    <text evidence="7">The sequence shown here is derived from an EMBL/GenBank/DDBJ whole genome shotgun (WGS) entry which is preliminary data.</text>
</comment>